<evidence type="ECO:0000313" key="10">
    <source>
        <dbReference type="EMBL" id="ALI37722.1"/>
    </source>
</evidence>
<dbReference type="Pfam" id="PF00152">
    <property type="entry name" value="tRNA-synt_2"/>
    <property type="match status" value="1"/>
</dbReference>
<dbReference type="Proteomes" id="UP000058925">
    <property type="component" value="Chromosome"/>
</dbReference>
<dbReference type="NCBIfam" id="NF003037">
    <property type="entry name" value="PRK03932.1"/>
    <property type="match status" value="1"/>
</dbReference>
<dbReference type="GO" id="GO:0004816">
    <property type="term" value="F:asparagine-tRNA ligase activity"/>
    <property type="evidence" value="ECO:0007669"/>
    <property type="project" value="UniProtKB-UniRule"/>
</dbReference>
<comment type="similarity">
    <text evidence="1">Belongs to the class-II aminoacyl-tRNA synthetase family.</text>
</comment>
<keyword evidence="4" id="KW-0547">Nucleotide-binding</keyword>
<proteinExistence type="inferred from homology"/>
<accession>A0A654ME09</accession>
<dbReference type="SUPFAM" id="SSF50249">
    <property type="entry name" value="Nucleic acid-binding proteins"/>
    <property type="match status" value="1"/>
</dbReference>
<dbReference type="AlphaFoldDB" id="A0A654ME09"/>
<keyword evidence="6" id="KW-0648">Protein biosynthesis</keyword>
<dbReference type="InterPro" id="IPR002312">
    <property type="entry name" value="Asp/Asn-tRNA-synth_IIb"/>
</dbReference>
<feature type="domain" description="Aminoacyl-transfer RNA synthetases class-II family profile" evidence="9">
    <location>
        <begin position="127"/>
        <end position="428"/>
    </location>
</feature>
<evidence type="ECO:0000256" key="5">
    <source>
        <dbReference type="ARBA" id="ARBA00022840"/>
    </source>
</evidence>
<evidence type="ECO:0000259" key="9">
    <source>
        <dbReference type="PROSITE" id="PS50862"/>
    </source>
</evidence>
<name>A0A654ME09_9ARCH</name>
<dbReference type="EMBL" id="CP012850">
    <property type="protein sequence ID" value="ALI37722.1"/>
    <property type="molecule type" value="Genomic_DNA"/>
</dbReference>
<dbReference type="OrthoDB" id="5908at2157"/>
<dbReference type="InterPro" id="IPR004364">
    <property type="entry name" value="Aa-tRNA-synt_II"/>
</dbReference>
<dbReference type="GeneID" id="60423364"/>
<evidence type="ECO:0000256" key="8">
    <source>
        <dbReference type="NCBIfam" id="TIGR00457"/>
    </source>
</evidence>
<evidence type="ECO:0000256" key="6">
    <source>
        <dbReference type="ARBA" id="ARBA00022917"/>
    </source>
</evidence>
<sequence length="436" mass="50746">MFKRIADLRTEDNVGKTILLRGWIHRLRKQKEKTFIILRDDRGDIIQAVCPSKFCENLMIESSIEIQGKLEKDPRAVEGGYEVKVDKILIFNIANADYPIGEYQSDEILLDFRHLSLRTRKMINVGKLRNSLLRYSREWFAKDDWMEVTPPILVQSSVEGGSTLFEVKYFNEKAYLSQSSQLYLESMIYCLGPVWTISPSFRAEKSRTIRHLAEFTHLEAEAPWINMTDLITIQEKLIFSIITQIKEHNKKELEFLNAAAAKKLDEISTPFEKITYDKAIDNLRSIECRIRDNDGKERLIEWGDDLNLESERELTRDRSNPIFVTNYPLRIKPFYVKQDPLNEKTGLAVDLLAPQGYGEISGGGIREDNLEKLTKRIRETDLNPNDYSWYLDLRKYGSVPHGGFGLGLERLLRWILDFDDIKNVTLFPRTMTRILP</sequence>
<dbReference type="GO" id="GO:0003676">
    <property type="term" value="F:nucleic acid binding"/>
    <property type="evidence" value="ECO:0007669"/>
    <property type="project" value="InterPro"/>
</dbReference>
<keyword evidence="7" id="KW-0030">Aminoacyl-tRNA synthetase</keyword>
<dbReference type="InterPro" id="IPR004522">
    <property type="entry name" value="Asn-tRNA-ligase"/>
</dbReference>
<reference evidence="11" key="1">
    <citation type="submission" date="2015-10" db="EMBL/GenBank/DDBJ databases">
        <title>Niche specialization of a soil ammonia-oxidizing archaeon, Candidatus Nitrosocosmicus oleophilus.</title>
        <authorList>
            <person name="Jung M.-Y."/>
            <person name="Rhee S.-K."/>
        </authorList>
    </citation>
    <scope>NUCLEOTIDE SEQUENCE [LARGE SCALE GENOMIC DNA]</scope>
    <source>
        <strain evidence="11">MY3</strain>
    </source>
</reference>
<dbReference type="RefSeq" id="WP_196816743.1">
    <property type="nucleotide sequence ID" value="NZ_CP012850.1"/>
</dbReference>
<dbReference type="PANTHER" id="PTHR22594">
    <property type="entry name" value="ASPARTYL/LYSYL-TRNA SYNTHETASE"/>
    <property type="match status" value="1"/>
</dbReference>
<dbReference type="InterPro" id="IPR004365">
    <property type="entry name" value="NA-bd_OB_tRNA"/>
</dbReference>
<dbReference type="PRINTS" id="PR01042">
    <property type="entry name" value="TRNASYNTHASP"/>
</dbReference>
<dbReference type="KEGG" id="taa:NMY3_03540"/>
<dbReference type="Pfam" id="PF01336">
    <property type="entry name" value="tRNA_anti-codon"/>
    <property type="match status" value="1"/>
</dbReference>
<dbReference type="CDD" id="cd00776">
    <property type="entry name" value="AsxRS_core"/>
    <property type="match status" value="1"/>
</dbReference>
<dbReference type="SUPFAM" id="SSF55681">
    <property type="entry name" value="Class II aaRS and biotin synthetases"/>
    <property type="match status" value="1"/>
</dbReference>
<dbReference type="Gene3D" id="3.30.930.10">
    <property type="entry name" value="Bira Bifunctional Protein, Domain 2"/>
    <property type="match status" value="1"/>
</dbReference>
<keyword evidence="5" id="KW-0067">ATP-binding</keyword>
<dbReference type="InterPro" id="IPR012340">
    <property type="entry name" value="NA-bd_OB-fold"/>
</dbReference>
<dbReference type="GO" id="GO:0005524">
    <property type="term" value="F:ATP binding"/>
    <property type="evidence" value="ECO:0007669"/>
    <property type="project" value="UniProtKB-KW"/>
</dbReference>
<evidence type="ECO:0000256" key="2">
    <source>
        <dbReference type="ARBA" id="ARBA00012816"/>
    </source>
</evidence>
<keyword evidence="11" id="KW-1185">Reference proteome</keyword>
<dbReference type="GO" id="GO:0006421">
    <property type="term" value="P:asparaginyl-tRNA aminoacylation"/>
    <property type="evidence" value="ECO:0007669"/>
    <property type="project" value="UniProtKB-UniRule"/>
</dbReference>
<organism evidence="10 11">
    <name type="scientific">Candidatus Nitrosocosmicus oleophilus</name>
    <dbReference type="NCBI Taxonomy" id="1353260"/>
    <lineage>
        <taxon>Archaea</taxon>
        <taxon>Nitrososphaerota</taxon>
        <taxon>Nitrososphaeria</taxon>
        <taxon>Nitrososphaerales</taxon>
        <taxon>Nitrososphaeraceae</taxon>
        <taxon>Candidatus Nitrosocosmicus</taxon>
    </lineage>
</organism>
<dbReference type="PROSITE" id="PS50862">
    <property type="entry name" value="AA_TRNA_LIGASE_II"/>
    <property type="match status" value="1"/>
</dbReference>
<evidence type="ECO:0000256" key="3">
    <source>
        <dbReference type="ARBA" id="ARBA00022598"/>
    </source>
</evidence>
<evidence type="ECO:0000256" key="1">
    <source>
        <dbReference type="ARBA" id="ARBA00008226"/>
    </source>
</evidence>
<dbReference type="InterPro" id="IPR006195">
    <property type="entry name" value="aa-tRNA-synth_II"/>
</dbReference>
<dbReference type="Gene3D" id="2.40.50.140">
    <property type="entry name" value="Nucleic acid-binding proteins"/>
    <property type="match status" value="1"/>
</dbReference>
<evidence type="ECO:0000313" key="11">
    <source>
        <dbReference type="Proteomes" id="UP000058925"/>
    </source>
</evidence>
<gene>
    <name evidence="10" type="primary">asnS_3</name>
    <name evidence="10" type="ORF">NMY3_03540</name>
</gene>
<dbReference type="NCBIfam" id="TIGR00457">
    <property type="entry name" value="asnS"/>
    <property type="match status" value="1"/>
</dbReference>
<dbReference type="EC" id="6.1.1.22" evidence="2 8"/>
<dbReference type="InterPro" id="IPR045864">
    <property type="entry name" value="aa-tRNA-synth_II/BPL/LPL"/>
</dbReference>
<dbReference type="PANTHER" id="PTHR22594:SF34">
    <property type="entry name" value="ASPARAGINE--TRNA LIGASE, MITOCHONDRIAL-RELATED"/>
    <property type="match status" value="1"/>
</dbReference>
<evidence type="ECO:0000256" key="7">
    <source>
        <dbReference type="ARBA" id="ARBA00023146"/>
    </source>
</evidence>
<evidence type="ECO:0000256" key="4">
    <source>
        <dbReference type="ARBA" id="ARBA00022741"/>
    </source>
</evidence>
<keyword evidence="3 10" id="KW-0436">Ligase</keyword>
<protein>
    <recommendedName>
        <fullName evidence="2 8">Asparagine--tRNA ligase</fullName>
        <ecNumber evidence="2 8">6.1.1.22</ecNumber>
    </recommendedName>
</protein>